<proteinExistence type="predicted"/>
<evidence type="ECO:0000313" key="3">
    <source>
        <dbReference type="Proteomes" id="UP000198379"/>
    </source>
</evidence>
<name>A0A239DNP7_9FLAO</name>
<accession>A0A239DNP7</accession>
<evidence type="ECO:0000256" key="1">
    <source>
        <dbReference type="SAM" id="SignalP"/>
    </source>
</evidence>
<evidence type="ECO:0000313" key="2">
    <source>
        <dbReference type="EMBL" id="SNS33254.1"/>
    </source>
</evidence>
<keyword evidence="3" id="KW-1185">Reference proteome</keyword>
<feature type="signal peptide" evidence="1">
    <location>
        <begin position="1"/>
        <end position="24"/>
    </location>
</feature>
<reference evidence="2 3" key="1">
    <citation type="submission" date="2017-06" db="EMBL/GenBank/DDBJ databases">
        <authorList>
            <person name="Kim H.J."/>
            <person name="Triplett B.A."/>
        </authorList>
    </citation>
    <scope>NUCLEOTIDE SEQUENCE [LARGE SCALE GENOMIC DNA]</scope>
    <source>
        <strain evidence="2 3">DSM 25597</strain>
    </source>
</reference>
<organism evidence="2 3">
    <name type="scientific">Dokdonia pacifica</name>
    <dbReference type="NCBI Taxonomy" id="1627892"/>
    <lineage>
        <taxon>Bacteria</taxon>
        <taxon>Pseudomonadati</taxon>
        <taxon>Bacteroidota</taxon>
        <taxon>Flavobacteriia</taxon>
        <taxon>Flavobacteriales</taxon>
        <taxon>Flavobacteriaceae</taxon>
        <taxon>Dokdonia</taxon>
    </lineage>
</organism>
<dbReference type="AlphaFoldDB" id="A0A239DNP7"/>
<protein>
    <submittedName>
        <fullName evidence="2">Uncharacterized protein</fullName>
    </submittedName>
</protein>
<keyword evidence="1" id="KW-0732">Signal</keyword>
<gene>
    <name evidence="2" type="ORF">SAMN06265376_11181</name>
</gene>
<dbReference type="RefSeq" id="WP_089373832.1">
    <property type="nucleotide sequence ID" value="NZ_BMEP01000008.1"/>
</dbReference>
<sequence length="194" mass="21384">MKNIKTLLTFTILSFFLISMKSNAQINTTNLESDTQFSQLLENSISILQRAKFSEQVKNLVKKDNLSKSELDFLSKSFGFENGNAYLDYIKNYNTQIKSLQKKYDLVNMDKTELKKISEKVINKTSVAQRMSACERIRRNCLAQAAAGAVVAHLGCATLDITVIAGVICHAAVTIGQAAASDNCNAEAETCANQ</sequence>
<dbReference type="EMBL" id="FZNY01000011">
    <property type="protein sequence ID" value="SNS33254.1"/>
    <property type="molecule type" value="Genomic_DNA"/>
</dbReference>
<feature type="chain" id="PRO_5012760189" evidence="1">
    <location>
        <begin position="25"/>
        <end position="194"/>
    </location>
</feature>
<dbReference type="Proteomes" id="UP000198379">
    <property type="component" value="Unassembled WGS sequence"/>
</dbReference>